<protein>
    <submittedName>
        <fullName evidence="1">Uncharacterized protein</fullName>
    </submittedName>
</protein>
<dbReference type="AlphaFoldDB" id="A0A4Y2KDV4"/>
<reference evidence="1 2" key="1">
    <citation type="journal article" date="2019" name="Sci. Rep.">
        <title>Orb-weaving spider Araneus ventricosus genome elucidates the spidroin gene catalogue.</title>
        <authorList>
            <person name="Kono N."/>
            <person name="Nakamura H."/>
            <person name="Ohtoshi R."/>
            <person name="Moran D.A.P."/>
            <person name="Shinohara A."/>
            <person name="Yoshida Y."/>
            <person name="Fujiwara M."/>
            <person name="Mori M."/>
            <person name="Tomita M."/>
            <person name="Arakawa K."/>
        </authorList>
    </citation>
    <scope>NUCLEOTIDE SEQUENCE [LARGE SCALE GENOMIC DNA]</scope>
</reference>
<organism evidence="1 2">
    <name type="scientific">Araneus ventricosus</name>
    <name type="common">Orbweaver spider</name>
    <name type="synonym">Epeira ventricosa</name>
    <dbReference type="NCBI Taxonomy" id="182803"/>
    <lineage>
        <taxon>Eukaryota</taxon>
        <taxon>Metazoa</taxon>
        <taxon>Ecdysozoa</taxon>
        <taxon>Arthropoda</taxon>
        <taxon>Chelicerata</taxon>
        <taxon>Arachnida</taxon>
        <taxon>Araneae</taxon>
        <taxon>Araneomorphae</taxon>
        <taxon>Entelegynae</taxon>
        <taxon>Araneoidea</taxon>
        <taxon>Araneidae</taxon>
        <taxon>Araneus</taxon>
    </lineage>
</organism>
<dbReference type="OrthoDB" id="6626714at2759"/>
<gene>
    <name evidence="1" type="ORF">AVEN_268025_1</name>
</gene>
<accession>A0A4Y2KDV4</accession>
<evidence type="ECO:0000313" key="2">
    <source>
        <dbReference type="Proteomes" id="UP000499080"/>
    </source>
</evidence>
<comment type="caution">
    <text evidence="1">The sequence shown here is derived from an EMBL/GenBank/DDBJ whole genome shotgun (WGS) entry which is preliminary data.</text>
</comment>
<name>A0A4Y2KDV4_ARAVE</name>
<proteinExistence type="predicted"/>
<dbReference type="EMBL" id="BGPR01004445">
    <property type="protein sequence ID" value="GBM99756.1"/>
    <property type="molecule type" value="Genomic_DNA"/>
</dbReference>
<evidence type="ECO:0000313" key="1">
    <source>
        <dbReference type="EMBL" id="GBM99756.1"/>
    </source>
</evidence>
<sequence>MAKAIYALKIVLFTKQLNISQRELKGMKRVAHFVSLIYVRFWHEAILSRWAPKNDLDMVQLLSTYPDADVEKRAVTAAERHLWYLSETNVGLAFLDKRITQADKENMIKNLETKSAKKKEMKRLEDKNLFFEGKDLSHFVTIKAKTFFELFGIHDVTEYCSDSLRSHVNALKAVNDTAEREIALIKKFNESVRNEQQPAGVVFPKLSRILLEKGAVSPPPRVDKKNRTYCNPGSNDYQKIFR</sequence>
<keyword evidence="2" id="KW-1185">Reference proteome</keyword>
<dbReference type="Proteomes" id="UP000499080">
    <property type="component" value="Unassembled WGS sequence"/>
</dbReference>